<accession>A0A218UEK4</accession>
<protein>
    <submittedName>
        <fullName evidence="2">Uncharacterized protein</fullName>
    </submittedName>
</protein>
<gene>
    <name evidence="2" type="ORF">RLOC_00010631</name>
</gene>
<evidence type="ECO:0000256" key="1">
    <source>
        <dbReference type="SAM" id="MobiDB-lite"/>
    </source>
</evidence>
<dbReference type="AlphaFoldDB" id="A0A218UEK4"/>
<evidence type="ECO:0000313" key="3">
    <source>
        <dbReference type="Proteomes" id="UP000197619"/>
    </source>
</evidence>
<organism evidence="2 3">
    <name type="scientific">Lonchura striata</name>
    <name type="common">white-rumped munia</name>
    <dbReference type="NCBI Taxonomy" id="40157"/>
    <lineage>
        <taxon>Eukaryota</taxon>
        <taxon>Metazoa</taxon>
        <taxon>Chordata</taxon>
        <taxon>Craniata</taxon>
        <taxon>Vertebrata</taxon>
        <taxon>Euteleostomi</taxon>
        <taxon>Archelosauria</taxon>
        <taxon>Archosauria</taxon>
        <taxon>Dinosauria</taxon>
        <taxon>Saurischia</taxon>
        <taxon>Theropoda</taxon>
        <taxon>Coelurosauria</taxon>
        <taxon>Aves</taxon>
        <taxon>Neognathae</taxon>
        <taxon>Neoaves</taxon>
        <taxon>Telluraves</taxon>
        <taxon>Australaves</taxon>
        <taxon>Passeriformes</taxon>
        <taxon>Passeroidea</taxon>
        <taxon>Estrildidae</taxon>
        <taxon>Estrildinae</taxon>
        <taxon>Lonchura</taxon>
    </lineage>
</organism>
<comment type="caution">
    <text evidence="2">The sequence shown here is derived from an EMBL/GenBank/DDBJ whole genome shotgun (WGS) entry which is preliminary data.</text>
</comment>
<name>A0A218UEK4_9PASE</name>
<proteinExistence type="predicted"/>
<keyword evidence="3" id="KW-1185">Reference proteome</keyword>
<evidence type="ECO:0000313" key="2">
    <source>
        <dbReference type="EMBL" id="OWK52011.1"/>
    </source>
</evidence>
<sequence>MGRRSSCRSGTRRDRSASKPSPRPITAEPWPSARWLGTSCTNPSGKAKRSRPAAPPVSSRRSTVPRPTGMSTRAAARPRWRRSASGASWARLWPWRRRRRRSWCCGSACWTGGRWRRSANRSSPFSRRLPRAGSREFRWPGAAGGGAALPGCPDRERCWDLPWDSIQGMPRGGMWDKPWSLLRSGGNPRPPSTGICSGCPHRSRRGVWNKSWSWFLG</sequence>
<dbReference type="EMBL" id="MUZQ01000382">
    <property type="protein sequence ID" value="OWK52011.1"/>
    <property type="molecule type" value="Genomic_DNA"/>
</dbReference>
<reference evidence="2 3" key="1">
    <citation type="submission" date="2017-05" db="EMBL/GenBank/DDBJ databases">
        <title>Genome of assembly of the Bengalese finch, Lonchura striata domestica.</title>
        <authorList>
            <person name="Colquitt B.M."/>
            <person name="Brainard M.S."/>
        </authorList>
    </citation>
    <scope>NUCLEOTIDE SEQUENCE [LARGE SCALE GENOMIC DNA]</scope>
    <source>
        <strain evidence="2">White83orange57</strain>
    </source>
</reference>
<feature type="region of interest" description="Disordered" evidence="1">
    <location>
        <begin position="1"/>
        <end position="81"/>
    </location>
</feature>
<dbReference type="Proteomes" id="UP000197619">
    <property type="component" value="Unassembled WGS sequence"/>
</dbReference>